<protein>
    <submittedName>
        <fullName evidence="2">Uncharacterized protein</fullName>
    </submittedName>
</protein>
<organism evidence="2 3">
    <name type="scientific">Acinetobacter soli</name>
    <dbReference type="NCBI Taxonomy" id="487316"/>
    <lineage>
        <taxon>Bacteria</taxon>
        <taxon>Pseudomonadati</taxon>
        <taxon>Pseudomonadota</taxon>
        <taxon>Gammaproteobacteria</taxon>
        <taxon>Moraxellales</taxon>
        <taxon>Moraxellaceae</taxon>
        <taxon>Acinetobacter</taxon>
    </lineage>
</organism>
<evidence type="ECO:0000313" key="2">
    <source>
        <dbReference type="EMBL" id="APV35218.1"/>
    </source>
</evidence>
<name>A0A1P8EG81_9GAMM</name>
<gene>
    <name evidence="2" type="ORF">BEN76_03965</name>
</gene>
<dbReference type="KEGG" id="asol:BEN76_03965"/>
<proteinExistence type="predicted"/>
<dbReference type="STRING" id="487316.BEN76_03965"/>
<reference evidence="2 3" key="1">
    <citation type="submission" date="2016-08" db="EMBL/GenBank/DDBJ databases">
        <title>Complete genome sequence of Acinetobacter baylyi strain GFJ2.</title>
        <authorList>
            <person name="Tabata M."/>
            <person name="Kuboki S."/>
            <person name="Gibu N."/>
            <person name="Kinouchi Y."/>
            <person name="Vangnai A."/>
            <person name="Kasai D."/>
            <person name="Fukuda M."/>
        </authorList>
    </citation>
    <scope>NUCLEOTIDE SEQUENCE [LARGE SCALE GENOMIC DNA]</scope>
    <source>
        <strain evidence="2 3">GFJ2</strain>
    </source>
</reference>
<dbReference type="Proteomes" id="UP000185674">
    <property type="component" value="Chromosome"/>
</dbReference>
<feature type="compositionally biased region" description="Polar residues" evidence="1">
    <location>
        <begin position="15"/>
        <end position="42"/>
    </location>
</feature>
<dbReference type="EMBL" id="CP016896">
    <property type="protein sequence ID" value="APV35218.1"/>
    <property type="molecule type" value="Genomic_DNA"/>
</dbReference>
<accession>A0A1P8EG81</accession>
<sequence>MLSLAACSKSESPKLETTSPQTSEQRELNSVTQNSSQPNQEDITPEQAHEFAKNLLNKIDEDEKFLNDAFKLGEYSTLSKYVMTDWPNYVNEPYSEVEAKQPMGRPYFPSSDVASPYAKCDTAIGDLYIYAGVMGNLLKEDTATNRKIYRKEKEDFSQSKNECAQRVNLSYDQAYNFDEKS</sequence>
<evidence type="ECO:0000313" key="3">
    <source>
        <dbReference type="Proteomes" id="UP000185674"/>
    </source>
</evidence>
<evidence type="ECO:0000256" key="1">
    <source>
        <dbReference type="SAM" id="MobiDB-lite"/>
    </source>
</evidence>
<feature type="region of interest" description="Disordered" evidence="1">
    <location>
        <begin position="1"/>
        <end position="46"/>
    </location>
</feature>
<dbReference type="AlphaFoldDB" id="A0A1P8EG81"/>